<dbReference type="AlphaFoldDB" id="A0A6J6WQY8"/>
<accession>A0A6J6WQY8</accession>
<sequence>MAFGRNKDDDEIATGRYIVETVTALTTGRKALQEAVNEGDSKGWSIVSLVHNDKNGQFVIVWEKPKN</sequence>
<dbReference type="EMBL" id="CAFAAG010000007">
    <property type="protein sequence ID" value="CAB4785866.1"/>
    <property type="molecule type" value="Genomic_DNA"/>
</dbReference>
<gene>
    <name evidence="1" type="ORF">UFOPK2975_00209</name>
</gene>
<proteinExistence type="predicted"/>
<organism evidence="1">
    <name type="scientific">freshwater metagenome</name>
    <dbReference type="NCBI Taxonomy" id="449393"/>
    <lineage>
        <taxon>unclassified sequences</taxon>
        <taxon>metagenomes</taxon>
        <taxon>ecological metagenomes</taxon>
    </lineage>
</organism>
<evidence type="ECO:0000313" key="1">
    <source>
        <dbReference type="EMBL" id="CAB4785866.1"/>
    </source>
</evidence>
<reference evidence="1" key="1">
    <citation type="submission" date="2020-05" db="EMBL/GenBank/DDBJ databases">
        <authorList>
            <person name="Chiriac C."/>
            <person name="Salcher M."/>
            <person name="Ghai R."/>
            <person name="Kavagutti S V."/>
        </authorList>
    </citation>
    <scope>NUCLEOTIDE SEQUENCE</scope>
</reference>
<name>A0A6J6WQY8_9ZZZZ</name>
<protein>
    <submittedName>
        <fullName evidence="1">Unannotated protein</fullName>
    </submittedName>
</protein>